<keyword evidence="2" id="KW-0677">Repeat</keyword>
<dbReference type="GeneID" id="18909214"/>
<keyword evidence="6" id="KW-1185">Reference proteome</keyword>
<dbReference type="AlphaFoldDB" id="K5X051"/>
<evidence type="ECO:0000256" key="3">
    <source>
        <dbReference type="ARBA" id="ARBA00044493"/>
    </source>
</evidence>
<accession>K5X051</accession>
<comment type="subunit">
    <text evidence="4">Binds to mitochondrial small subunit 15S rRNA.</text>
</comment>
<dbReference type="PANTHER" id="PTHR47447">
    <property type="entry name" value="OS03G0856100 PROTEIN"/>
    <property type="match status" value="1"/>
</dbReference>
<evidence type="ECO:0000256" key="4">
    <source>
        <dbReference type="ARBA" id="ARBA00044511"/>
    </source>
</evidence>
<comment type="similarity">
    <text evidence="1">Belongs to the CCM1 family.</text>
</comment>
<dbReference type="EMBL" id="JH930472">
    <property type="protein sequence ID" value="EKM56147.1"/>
    <property type="molecule type" value="Genomic_DNA"/>
</dbReference>
<evidence type="ECO:0000313" key="5">
    <source>
        <dbReference type="EMBL" id="EKM56147.1"/>
    </source>
</evidence>
<dbReference type="Pfam" id="PF13041">
    <property type="entry name" value="PPR_2"/>
    <property type="match status" value="1"/>
</dbReference>
<dbReference type="InterPro" id="IPR011990">
    <property type="entry name" value="TPR-like_helical_dom_sf"/>
</dbReference>
<proteinExistence type="inferred from homology"/>
<organism evidence="5 6">
    <name type="scientific">Phanerochaete carnosa (strain HHB-10118-sp)</name>
    <name type="common">White-rot fungus</name>
    <name type="synonym">Peniophora carnosa</name>
    <dbReference type="NCBI Taxonomy" id="650164"/>
    <lineage>
        <taxon>Eukaryota</taxon>
        <taxon>Fungi</taxon>
        <taxon>Dikarya</taxon>
        <taxon>Basidiomycota</taxon>
        <taxon>Agaricomycotina</taxon>
        <taxon>Agaricomycetes</taxon>
        <taxon>Polyporales</taxon>
        <taxon>Phanerochaetaceae</taxon>
        <taxon>Phanerochaete</taxon>
    </lineage>
</organism>
<reference evidence="5 6" key="1">
    <citation type="journal article" date="2012" name="BMC Genomics">
        <title>Comparative genomics of the white-rot fungi, Phanerochaete carnosa and P. chrysosporium, to elucidate the genetic basis of the distinct wood types they colonize.</title>
        <authorList>
            <person name="Suzuki H."/>
            <person name="MacDonald J."/>
            <person name="Syed K."/>
            <person name="Salamov A."/>
            <person name="Hori C."/>
            <person name="Aerts A."/>
            <person name="Henrissat B."/>
            <person name="Wiebenga A."/>
            <person name="vanKuyk P.A."/>
            <person name="Barry K."/>
            <person name="Lindquist E."/>
            <person name="LaButti K."/>
            <person name="Lapidus A."/>
            <person name="Lucas S."/>
            <person name="Coutinho P."/>
            <person name="Gong Y."/>
            <person name="Samejima M."/>
            <person name="Mahadevan R."/>
            <person name="Abou-Zaid M."/>
            <person name="de Vries R.P."/>
            <person name="Igarashi K."/>
            <person name="Yadav J.S."/>
            <person name="Grigoriev I.V."/>
            <person name="Master E.R."/>
        </authorList>
    </citation>
    <scope>NUCLEOTIDE SEQUENCE [LARGE SCALE GENOMIC DNA]</scope>
    <source>
        <strain evidence="5 6">HHB-10118-sp</strain>
    </source>
</reference>
<evidence type="ECO:0000256" key="2">
    <source>
        <dbReference type="ARBA" id="ARBA00022737"/>
    </source>
</evidence>
<dbReference type="RefSeq" id="XP_007396444.1">
    <property type="nucleotide sequence ID" value="XM_007396382.1"/>
</dbReference>
<evidence type="ECO:0000256" key="1">
    <source>
        <dbReference type="ARBA" id="ARBA00006192"/>
    </source>
</evidence>
<dbReference type="Proteomes" id="UP000008370">
    <property type="component" value="Unassembled WGS sequence"/>
</dbReference>
<dbReference type="Gene3D" id="1.25.40.10">
    <property type="entry name" value="Tetratricopeptide repeat domain"/>
    <property type="match status" value="1"/>
</dbReference>
<dbReference type="PANTHER" id="PTHR47447:SF17">
    <property type="entry name" value="OS12G0638900 PROTEIN"/>
    <property type="match status" value="1"/>
</dbReference>
<protein>
    <recommendedName>
        <fullName evidence="7">Pentacotripeptide-repeat region of PRORP domain-containing protein</fullName>
    </recommendedName>
</protein>
<dbReference type="InterPro" id="IPR002885">
    <property type="entry name" value="PPR_rpt"/>
</dbReference>
<evidence type="ECO:0000313" key="6">
    <source>
        <dbReference type="Proteomes" id="UP000008370"/>
    </source>
</evidence>
<sequence>MLGIIRSGDVKAAGCFWLGMDRIGAKAPLLIQAAIIDGFAALKRFDHVRAAWLVFLSASEKPTAVVYQAYIQALFGEGRLKDALVEFEHFERSFCETSDTLSDSTAVSVFNVVFEWLVEQSHSEEARNILDHMKRRRPKPDAASFNIFMKCHGRTRNLRGISSILQEMDALGMHGDIYTAPMLLPFTQLGQMRHSLSWLFCTRTDDTVFESALAIIEHKEARDHELTPSGHTFGVALCGVERRVWSSPSLADHYQHVVIVLHVLQACCRNPMPEAMQHAMVYYRIHKCSRQKLWHMVNWWHQLSPAMSCLLEQARSRNSLDVMYLDDDSQ</sequence>
<dbReference type="HOGENOM" id="CLU_842274_0_0_1"/>
<dbReference type="KEGG" id="pco:PHACADRAFT_162194"/>
<gene>
    <name evidence="5" type="ORF">PHACADRAFT_162194</name>
</gene>
<comment type="function">
    <text evidence="3">Regulates mitochondrial small subunit maturation by controlling 15S rRNA 5'-end processing. Localizes to the 5' precursor of the 15S rRNA in a position that is subsequently occupied by mS47 in the mature yeast mtSSU. Uses structure and sequence-specific RNA recognition, binding to a single-stranded region of the precursor and specifically recognizing bases -6 to -1. The exchange of Ccm1 for mS47 is coupled to the irreversible removal of precursor rRNA that is accompanied by conformational changes of the mitoribosomal proteins uS5m and mS26. These conformational changes signal completion of 5'-end rRNA processing through protection of the mature 5'-end of the 15S rRNA and stabilization of mS47. The removal of the 5' precursor together with the dissociation of Ccm1 may be catalyzed by the 5'-3' exoribonuclease Pet127. Involved in the specific removal of group I introns in mitochondrial encoded transcripts.</text>
</comment>
<name>K5X051_PHACS</name>
<evidence type="ECO:0008006" key="7">
    <source>
        <dbReference type="Google" id="ProtNLM"/>
    </source>
</evidence>
<dbReference type="InParanoid" id="K5X051"/>
<dbReference type="OrthoDB" id="185373at2759"/>